<dbReference type="PROSITE" id="PS51746">
    <property type="entry name" value="PPM_2"/>
    <property type="match status" value="1"/>
</dbReference>
<dbReference type="GO" id="GO:0004722">
    <property type="term" value="F:protein serine/threonine phosphatase activity"/>
    <property type="evidence" value="ECO:0007669"/>
    <property type="project" value="InterPro"/>
</dbReference>
<dbReference type="InterPro" id="IPR036457">
    <property type="entry name" value="PPM-type-like_dom_sf"/>
</dbReference>
<protein>
    <submittedName>
        <fullName evidence="2">Protein phosphatase</fullName>
    </submittedName>
</protein>
<dbReference type="SMART" id="SM00331">
    <property type="entry name" value="PP2C_SIG"/>
    <property type="match status" value="1"/>
</dbReference>
<proteinExistence type="predicted"/>
<feature type="domain" description="PPM-type phosphatase" evidence="1">
    <location>
        <begin position="2"/>
        <end position="244"/>
    </location>
</feature>
<dbReference type="Proteomes" id="UP000183404">
    <property type="component" value="Unassembled WGS sequence"/>
</dbReference>
<evidence type="ECO:0000313" key="3">
    <source>
        <dbReference type="Proteomes" id="UP000183404"/>
    </source>
</evidence>
<accession>A0A1G7U4U0</accession>
<dbReference type="SUPFAM" id="SSF81606">
    <property type="entry name" value="PP2C-like"/>
    <property type="match status" value="1"/>
</dbReference>
<evidence type="ECO:0000313" key="2">
    <source>
        <dbReference type="EMBL" id="SDG42652.1"/>
    </source>
</evidence>
<reference evidence="2 3" key="1">
    <citation type="submission" date="2016-10" db="EMBL/GenBank/DDBJ databases">
        <authorList>
            <person name="de Groot N.N."/>
        </authorList>
    </citation>
    <scope>NUCLEOTIDE SEQUENCE [LARGE SCALE GENOMIC DNA]</scope>
    <source>
        <strain evidence="2 3">DSM 569</strain>
    </source>
</reference>
<gene>
    <name evidence="2" type="ORF">SAMN04244560_02335</name>
</gene>
<dbReference type="RefSeq" id="WP_004396154.1">
    <property type="nucleotide sequence ID" value="NZ_FNBS01000073.1"/>
</dbReference>
<name>A0A1G7U4U0_THETY</name>
<dbReference type="PANTHER" id="PTHR13832:SF860">
    <property type="entry name" value="PROTEIN PHOSPHATASE PHPP"/>
    <property type="match status" value="1"/>
</dbReference>
<dbReference type="Pfam" id="PF13672">
    <property type="entry name" value="PP2C_2"/>
    <property type="match status" value="1"/>
</dbReference>
<dbReference type="SMART" id="SM00332">
    <property type="entry name" value="PP2Cc"/>
    <property type="match status" value="1"/>
</dbReference>
<evidence type="ECO:0000259" key="1">
    <source>
        <dbReference type="PROSITE" id="PS51746"/>
    </source>
</evidence>
<organism evidence="2 3">
    <name type="scientific">Thermoanaerobacter thermohydrosulfuricus</name>
    <name type="common">Clostridium thermohydrosulfuricum</name>
    <dbReference type="NCBI Taxonomy" id="1516"/>
    <lineage>
        <taxon>Bacteria</taxon>
        <taxon>Bacillati</taxon>
        <taxon>Bacillota</taxon>
        <taxon>Clostridia</taxon>
        <taxon>Thermoanaerobacterales</taxon>
        <taxon>Thermoanaerobacteraceae</taxon>
        <taxon>Thermoanaerobacter</taxon>
    </lineage>
</organism>
<dbReference type="InterPro" id="IPR015655">
    <property type="entry name" value="PP2C"/>
</dbReference>
<dbReference type="NCBIfam" id="NF033484">
    <property type="entry name" value="Stp1_PP2C_phos"/>
    <property type="match status" value="1"/>
</dbReference>
<dbReference type="CDD" id="cd00143">
    <property type="entry name" value="PP2Cc"/>
    <property type="match status" value="1"/>
</dbReference>
<sequence>MIVAALTDIGNVREKNEDYYYASEEKDLPLFIVADGMGGHNGGEVASKSAIEAIVDYFKKNYFKLHDKEIFSIEGFIEKSIKYANKVVYSQAYSECELTGMGTTLTLLFFEKNHFFIGHIGDSRAYLIRDNHIKQITEDHSFVEELVKMGKITHEEARVHPQKNIITRALGVDEDVKVDIFHDTVMPEDILLLCTDGLTNLVTDQQILDEFTKNEDINTSCVNLVNLAKANGGYDNITLIAVKEVTS</sequence>
<dbReference type="AlphaFoldDB" id="A0A1G7U4U0"/>
<dbReference type="PANTHER" id="PTHR13832">
    <property type="entry name" value="PROTEIN PHOSPHATASE 2C"/>
    <property type="match status" value="1"/>
</dbReference>
<dbReference type="EMBL" id="FNBS01000073">
    <property type="protein sequence ID" value="SDG42652.1"/>
    <property type="molecule type" value="Genomic_DNA"/>
</dbReference>
<dbReference type="Gene3D" id="3.60.40.10">
    <property type="entry name" value="PPM-type phosphatase domain"/>
    <property type="match status" value="1"/>
</dbReference>
<dbReference type="InterPro" id="IPR001932">
    <property type="entry name" value="PPM-type_phosphatase-like_dom"/>
</dbReference>